<dbReference type="EMBL" id="AMZH03034089">
    <property type="protein sequence ID" value="RRT32060.1"/>
    <property type="molecule type" value="Genomic_DNA"/>
</dbReference>
<evidence type="ECO:0000313" key="3">
    <source>
        <dbReference type="Proteomes" id="UP000287651"/>
    </source>
</evidence>
<dbReference type="AlphaFoldDB" id="A0A426WXM6"/>
<dbReference type="Proteomes" id="UP000287651">
    <property type="component" value="Unassembled WGS sequence"/>
</dbReference>
<name>A0A426WXM6_ENSVE</name>
<sequence length="183" mass="21088">MEVSAQIQPPDIPTDEEVQVQLMIARDCRIMMHHHLDTTIPDGEIQDNAGQPDHGAPTVEIMRKLQEELQTRTQRSWSLNLEDKANLKRAGLLGPQLKITPSLESARVLTKVFHTDLYRPYRAVRTGPLGYRYADRPLLGGTAKIDCRRSIEGEIDRQWSIEGEKGKKKKRKRRKKKEERRGE</sequence>
<evidence type="ECO:0000313" key="2">
    <source>
        <dbReference type="EMBL" id="RRT32060.1"/>
    </source>
</evidence>
<evidence type="ECO:0000256" key="1">
    <source>
        <dbReference type="SAM" id="MobiDB-lite"/>
    </source>
</evidence>
<gene>
    <name evidence="2" type="ORF">B296_00042663</name>
</gene>
<feature type="compositionally biased region" description="Basic residues" evidence="1">
    <location>
        <begin position="166"/>
        <end position="183"/>
    </location>
</feature>
<feature type="region of interest" description="Disordered" evidence="1">
    <location>
        <begin position="162"/>
        <end position="183"/>
    </location>
</feature>
<comment type="caution">
    <text evidence="2">The sequence shown here is derived from an EMBL/GenBank/DDBJ whole genome shotgun (WGS) entry which is preliminary data.</text>
</comment>
<organism evidence="2 3">
    <name type="scientific">Ensete ventricosum</name>
    <name type="common">Abyssinian banana</name>
    <name type="synonym">Musa ensete</name>
    <dbReference type="NCBI Taxonomy" id="4639"/>
    <lineage>
        <taxon>Eukaryota</taxon>
        <taxon>Viridiplantae</taxon>
        <taxon>Streptophyta</taxon>
        <taxon>Embryophyta</taxon>
        <taxon>Tracheophyta</taxon>
        <taxon>Spermatophyta</taxon>
        <taxon>Magnoliopsida</taxon>
        <taxon>Liliopsida</taxon>
        <taxon>Zingiberales</taxon>
        <taxon>Musaceae</taxon>
        <taxon>Ensete</taxon>
    </lineage>
</organism>
<protein>
    <submittedName>
        <fullName evidence="2">Uncharacterized protein</fullName>
    </submittedName>
</protein>
<reference evidence="2 3" key="1">
    <citation type="journal article" date="2014" name="Agronomy (Basel)">
        <title>A Draft Genome Sequence for Ensete ventricosum, the Drought-Tolerant Tree Against Hunger.</title>
        <authorList>
            <person name="Harrison J."/>
            <person name="Moore K.A."/>
            <person name="Paszkiewicz K."/>
            <person name="Jones T."/>
            <person name="Grant M."/>
            <person name="Ambacheew D."/>
            <person name="Muzemil S."/>
            <person name="Studholme D.J."/>
        </authorList>
    </citation>
    <scope>NUCLEOTIDE SEQUENCE [LARGE SCALE GENOMIC DNA]</scope>
</reference>
<accession>A0A426WXM6</accession>
<proteinExistence type="predicted"/>